<evidence type="ECO:0000256" key="1">
    <source>
        <dbReference type="ARBA" id="ARBA00004370"/>
    </source>
</evidence>
<evidence type="ECO:0000256" key="6">
    <source>
        <dbReference type="SAM" id="Phobius"/>
    </source>
</evidence>
<dbReference type="Ensembl" id="ENSACIT00000014168.1">
    <property type="protein sequence ID" value="ENSACIP00000013799.1"/>
    <property type="gene ID" value="ENSACIG00000010711.1"/>
</dbReference>
<evidence type="ECO:0000313" key="8">
    <source>
        <dbReference type="Proteomes" id="UP000261340"/>
    </source>
</evidence>
<reference evidence="7" key="1">
    <citation type="submission" date="2025-08" db="UniProtKB">
        <authorList>
            <consortium name="Ensembl"/>
        </authorList>
    </citation>
    <scope>IDENTIFICATION</scope>
</reference>
<evidence type="ECO:0000256" key="4">
    <source>
        <dbReference type="ARBA" id="ARBA00022989"/>
    </source>
</evidence>
<dbReference type="PANTHER" id="PTHR13999:SF31">
    <property type="entry name" value="IFITM1-RELATED"/>
    <property type="match status" value="1"/>
</dbReference>
<dbReference type="InterPro" id="IPR007593">
    <property type="entry name" value="CD225/Dispanin_fam"/>
</dbReference>
<organism evidence="7 8">
    <name type="scientific">Amphilophus citrinellus</name>
    <name type="common">Midas cichlid</name>
    <name type="synonym">Cichlasoma citrinellum</name>
    <dbReference type="NCBI Taxonomy" id="61819"/>
    <lineage>
        <taxon>Eukaryota</taxon>
        <taxon>Metazoa</taxon>
        <taxon>Chordata</taxon>
        <taxon>Craniata</taxon>
        <taxon>Vertebrata</taxon>
        <taxon>Euteleostomi</taxon>
        <taxon>Actinopterygii</taxon>
        <taxon>Neopterygii</taxon>
        <taxon>Teleostei</taxon>
        <taxon>Neoteleostei</taxon>
        <taxon>Acanthomorphata</taxon>
        <taxon>Ovalentaria</taxon>
        <taxon>Cichlomorphae</taxon>
        <taxon>Cichliformes</taxon>
        <taxon>Cichlidae</taxon>
        <taxon>New World cichlids</taxon>
        <taxon>Cichlasomatinae</taxon>
        <taxon>Heroini</taxon>
        <taxon>Amphilophus</taxon>
    </lineage>
</organism>
<keyword evidence="5 6" id="KW-0472">Membrane</keyword>
<comment type="similarity">
    <text evidence="2">Belongs to the CD225/Dispanin family.</text>
</comment>
<keyword evidence="8" id="KW-1185">Reference proteome</keyword>
<dbReference type="Pfam" id="PF04505">
    <property type="entry name" value="CD225"/>
    <property type="match status" value="1"/>
</dbReference>
<keyword evidence="4 6" id="KW-1133">Transmembrane helix</keyword>
<dbReference type="InterPro" id="IPR051517">
    <property type="entry name" value="IFITM_antiviral_protein"/>
</dbReference>
<evidence type="ECO:0000256" key="2">
    <source>
        <dbReference type="ARBA" id="ARBA00006843"/>
    </source>
</evidence>
<evidence type="ECO:0000256" key="3">
    <source>
        <dbReference type="ARBA" id="ARBA00022692"/>
    </source>
</evidence>
<dbReference type="GO" id="GO:0005886">
    <property type="term" value="C:plasma membrane"/>
    <property type="evidence" value="ECO:0007669"/>
    <property type="project" value="TreeGrafter"/>
</dbReference>
<dbReference type="AlphaFoldDB" id="A0A3Q0RN86"/>
<reference evidence="7" key="2">
    <citation type="submission" date="2025-09" db="UniProtKB">
        <authorList>
            <consortium name="Ensembl"/>
        </authorList>
    </citation>
    <scope>IDENTIFICATION</scope>
</reference>
<feature type="transmembrane region" description="Helical" evidence="6">
    <location>
        <begin position="51"/>
        <end position="75"/>
    </location>
</feature>
<keyword evidence="3 6" id="KW-0812">Transmembrane</keyword>
<sequence length="127" mass="14067">MAANLRLRPLQPPPTDLVVTMYDVRTGQPGGPQLVQHVTVNVTAEPPKDHIIWSLLCFVYLNPCCLGLAALIYSIKARDRKVARDLEGARHYGSTARQLNIAATILVAIGFLISIIIIIVLFRQLHM</sequence>
<dbReference type="Proteomes" id="UP000261340">
    <property type="component" value="Unplaced"/>
</dbReference>
<name>A0A3Q0RN86_AMPCI</name>
<protein>
    <submittedName>
        <fullName evidence="7">Uncharacterized protein</fullName>
    </submittedName>
</protein>
<accession>A0A3Q0RN86</accession>
<dbReference type="PANTHER" id="PTHR13999">
    <property type="entry name" value="INTERFERON INDUCIBLE TRANSMEMBRANE PROTEIN"/>
    <property type="match status" value="1"/>
</dbReference>
<dbReference type="GeneTree" id="ENSGT00950000182857"/>
<comment type="subcellular location">
    <subcellularLocation>
        <location evidence="1">Membrane</location>
    </subcellularLocation>
</comment>
<evidence type="ECO:0000256" key="5">
    <source>
        <dbReference type="ARBA" id="ARBA00023136"/>
    </source>
</evidence>
<evidence type="ECO:0000313" key="7">
    <source>
        <dbReference type="Ensembl" id="ENSACIP00000013799.1"/>
    </source>
</evidence>
<proteinExistence type="inferred from homology"/>
<dbReference type="STRING" id="61819.ENSACIP00000013799"/>
<feature type="transmembrane region" description="Helical" evidence="6">
    <location>
        <begin position="99"/>
        <end position="122"/>
    </location>
</feature>